<dbReference type="Proteomes" id="UP000515268">
    <property type="component" value="Mitochondrion PVPCR_MIT"/>
</dbReference>
<evidence type="ECO:0000256" key="9">
    <source>
        <dbReference type="SAM" id="Phobius"/>
    </source>
</evidence>
<dbReference type="PANTHER" id="PTHR11403">
    <property type="entry name" value="CYTOCHROME C OXIDASE SUBUNIT III"/>
    <property type="match status" value="1"/>
</dbReference>
<keyword evidence="5" id="KW-1278">Translocase</keyword>
<dbReference type="PANTHER" id="PTHR11403:SF7">
    <property type="entry name" value="CYTOCHROME C OXIDASE SUBUNIT 3"/>
    <property type="match status" value="1"/>
</dbReference>
<sequence>MEVPIVYKDLSSIYTITCYPRRTFLPLYVNGTINNRSYKYKFFVFSNFNIIKAHLVSYPSLASLYGTSLKYFSVGILFTFNPIILLIFVYSIRESLYSTFSSLVSGMLAIIISEALLFITYFWGILHFCLSPYPLYDEGIIMTSSRMLILTITFILASASCMTACLQFLIEKGMSFEISSIVCIIYLLGECFASLQTTEYLHLSYYINDAVLGTLFYCVTGLHFTHVIVGLILLLIYFIRIVDQYDVNTEWSYSYIGISYVILTHTDQMTLLYWHFVEIVWLFIEFFFYSE</sequence>
<feature type="transmembrane region" description="Helical" evidence="9">
    <location>
        <begin position="215"/>
        <end position="239"/>
    </location>
</feature>
<dbReference type="OrthoDB" id="369754at2759"/>
<accession>A0A6V7TGZ3</accession>
<evidence type="ECO:0000313" key="12">
    <source>
        <dbReference type="Proteomes" id="UP000515268"/>
    </source>
</evidence>
<dbReference type="InterPro" id="IPR024791">
    <property type="entry name" value="Cyt_c/ubiquinol_Oxase_su3"/>
</dbReference>
<feature type="transmembrane region" description="Helical" evidence="9">
    <location>
        <begin position="147"/>
        <end position="170"/>
    </location>
</feature>
<proteinExistence type="inferred from homology"/>
<evidence type="ECO:0000256" key="3">
    <source>
        <dbReference type="ARBA" id="ARBA00015944"/>
    </source>
</evidence>
<feature type="domain" description="Heme-copper oxidase subunit III family profile" evidence="10">
    <location>
        <begin position="102"/>
        <end position="291"/>
    </location>
</feature>
<evidence type="ECO:0000259" key="10">
    <source>
        <dbReference type="PROSITE" id="PS50253"/>
    </source>
</evidence>
<dbReference type="GO" id="GO:0005739">
    <property type="term" value="C:mitochondrion"/>
    <property type="evidence" value="ECO:0007669"/>
    <property type="project" value="TreeGrafter"/>
</dbReference>
<dbReference type="InterPro" id="IPR000298">
    <property type="entry name" value="Cyt_c_oxidase-like_su3"/>
</dbReference>
<evidence type="ECO:0000256" key="8">
    <source>
        <dbReference type="RuleBase" id="RU003375"/>
    </source>
</evidence>
<gene>
    <name evidence="11" type="ORF">PVPCR_MIT_0100010</name>
</gene>
<evidence type="ECO:0000256" key="6">
    <source>
        <dbReference type="ARBA" id="ARBA00022989"/>
    </source>
</evidence>
<feature type="transmembrane region" description="Helical" evidence="9">
    <location>
        <begin position="271"/>
        <end position="289"/>
    </location>
</feature>
<evidence type="ECO:0000256" key="2">
    <source>
        <dbReference type="ARBA" id="ARBA00010581"/>
    </source>
</evidence>
<keyword evidence="12" id="KW-1185">Reference proteome</keyword>
<dbReference type="PROSITE" id="PS50253">
    <property type="entry name" value="COX3"/>
    <property type="match status" value="1"/>
</dbReference>
<dbReference type="CDD" id="cd00386">
    <property type="entry name" value="Heme_Cu_Oxidase_III_like"/>
    <property type="match status" value="1"/>
</dbReference>
<comment type="subcellular location">
    <subcellularLocation>
        <location evidence="1">Membrane</location>
        <topology evidence="1">Multi-pass membrane protein</topology>
    </subcellularLocation>
</comment>
<comment type="similarity">
    <text evidence="2 8">Belongs to the cytochrome c oxidase subunit 3 family.</text>
</comment>
<keyword evidence="7 9" id="KW-0472">Membrane</keyword>
<geneLocation type="mitochondrion" evidence="11"/>
<evidence type="ECO:0000256" key="1">
    <source>
        <dbReference type="ARBA" id="ARBA00004141"/>
    </source>
</evidence>
<dbReference type="Gene3D" id="1.20.120.80">
    <property type="entry name" value="Cytochrome c oxidase, subunit III, four-helix bundle"/>
    <property type="match status" value="1"/>
</dbReference>
<dbReference type="AlphaFoldDB" id="A0A6V7TGZ3"/>
<dbReference type="Pfam" id="PF00510">
    <property type="entry name" value="COX3"/>
    <property type="match status" value="1"/>
</dbReference>
<organism evidence="11 12">
    <name type="scientific">Plasmodium vinckei petteri</name>
    <dbReference type="NCBI Taxonomy" id="138298"/>
    <lineage>
        <taxon>Eukaryota</taxon>
        <taxon>Sar</taxon>
        <taxon>Alveolata</taxon>
        <taxon>Apicomplexa</taxon>
        <taxon>Aconoidasida</taxon>
        <taxon>Haemosporida</taxon>
        <taxon>Plasmodiidae</taxon>
        <taxon>Plasmodium</taxon>
        <taxon>Plasmodium (Vinckeia)</taxon>
    </lineage>
</organism>
<dbReference type="SUPFAM" id="SSF81452">
    <property type="entry name" value="Cytochrome c oxidase subunit III-like"/>
    <property type="match status" value="1"/>
</dbReference>
<dbReference type="InterPro" id="IPR035973">
    <property type="entry name" value="Cyt_c_oxidase_su3-like_sf"/>
</dbReference>
<name>A0A6V7TGZ3_PLAVN</name>
<evidence type="ECO:0000313" key="11">
    <source>
        <dbReference type="EMBL" id="CAD2114792.1"/>
    </source>
</evidence>
<feature type="transmembrane region" description="Helical" evidence="9">
    <location>
        <begin position="71"/>
        <end position="92"/>
    </location>
</feature>
<evidence type="ECO:0000256" key="7">
    <source>
        <dbReference type="ARBA" id="ARBA00023136"/>
    </source>
</evidence>
<feature type="transmembrane region" description="Helical" evidence="9">
    <location>
        <begin position="176"/>
        <end position="195"/>
    </location>
</feature>
<dbReference type="EMBL" id="LR865421">
    <property type="protein sequence ID" value="CAD2114792.1"/>
    <property type="molecule type" value="Genomic_DNA"/>
</dbReference>
<reference evidence="11 12" key="1">
    <citation type="submission" date="2020-08" db="EMBL/GenBank/DDBJ databases">
        <authorList>
            <person name="Ramaprasad A."/>
        </authorList>
    </citation>
    <scope>NUCLEOTIDE SEQUENCE [LARGE SCALE GENOMIC DNA]</scope>
</reference>
<keyword evidence="4 8" id="KW-0812">Transmembrane</keyword>
<protein>
    <recommendedName>
        <fullName evidence="3 8">Cytochrome c oxidase subunit 3</fullName>
    </recommendedName>
</protein>
<dbReference type="GO" id="GO:0004129">
    <property type="term" value="F:cytochrome-c oxidase activity"/>
    <property type="evidence" value="ECO:0007669"/>
    <property type="project" value="InterPro"/>
</dbReference>
<evidence type="ECO:0000256" key="5">
    <source>
        <dbReference type="ARBA" id="ARBA00022967"/>
    </source>
</evidence>
<comment type="function">
    <text evidence="8">Component of the cytochrome c oxidase, the last enzyme in the mitochondrial electron transport chain which drives oxidative phosphorylation. The respiratory chain contains 3 multisubunit complexes succinate dehydrogenase (complex II, CII), ubiquinol-cytochrome c oxidoreductase (cytochrome b-c1 complex, complex III, CIII) and cytochrome c oxidase (complex IV, CIV), that cooperate to transfer electrons derived from NADH and succinate to molecular oxygen, creating an electrochemical gradient over the inner membrane that drives transmembrane transport and the ATP synthase. Cytochrome c oxidase is the component of the respiratory chain that catalyzes the reduction of oxygen to water. Electrons originating from reduced cytochrome c in the intermembrane space (IMS) are transferred via the dinuclear copper A center (CU(A)) of subunit 2 and heme A of subunit 1 to the active site in subunit 1, a binuclear center (BNC) formed by heme A3 and copper B (CU(B)). The BNC reduces molecular oxygen to 2 water molecules using 4 electrons from cytochrome c in the IMS and 4 protons from the mitochondrial matrix.</text>
</comment>
<dbReference type="VEuPathDB" id="PlasmoDB:PVPCR_MIT_0100010"/>
<dbReference type="GO" id="GO:0016020">
    <property type="term" value="C:membrane"/>
    <property type="evidence" value="ECO:0007669"/>
    <property type="project" value="UniProtKB-SubCell"/>
</dbReference>
<dbReference type="GO" id="GO:0006123">
    <property type="term" value="P:mitochondrial electron transport, cytochrome c to oxygen"/>
    <property type="evidence" value="ECO:0007669"/>
    <property type="project" value="TreeGrafter"/>
</dbReference>
<keyword evidence="8 11" id="KW-0496">Mitochondrion</keyword>
<keyword evidence="6 9" id="KW-1133">Transmembrane helix</keyword>
<feature type="transmembrane region" description="Helical" evidence="9">
    <location>
        <begin position="104"/>
        <end position="126"/>
    </location>
</feature>
<evidence type="ECO:0000256" key="4">
    <source>
        <dbReference type="ARBA" id="ARBA00022692"/>
    </source>
</evidence>
<dbReference type="InterPro" id="IPR013833">
    <property type="entry name" value="Cyt_c_oxidase_su3_a-hlx"/>
</dbReference>